<sequence length="412" mass="42065">MSTVVAPRAMVKDYAGVLGGRVLAALLQALTFVLLARAAGPGDFGLVVATTGATTAVSAAFGFGFGPYLARIRSLRPDSTVVGDLVRQNNRTSVVLGAAALVAFVALGLLDPRFWALAPLAPALVAQRSSAVWQGLAVADERTRLFGAALSLRRLVLLVGLGLLLAAGVDTLLSFAIASVVSESSVNLFLRRRLASSVPAGEGRTLRPLVREAVPFWIETIAGQLRNLDVLAVTVAGGTVAAGMFAAASRVSSVVNLVPSTLATVLMPRVSRYGMSQRRATAAAVTVGTGFMAVVLAGIVVLAPWAVPVVLGDAYTSAVPVLQVYCCGLLVLAFVTMINAVLQGAGLARVVGRASMIGAAAIIVGVAAGAATGGAVGASIGYSAAWIVQLVVLAVMVRAVTRRTALSPEEDR</sequence>
<dbReference type="Proteomes" id="UP000610846">
    <property type="component" value="Unassembled WGS sequence"/>
</dbReference>
<evidence type="ECO:0000256" key="5">
    <source>
        <dbReference type="ARBA" id="ARBA00023136"/>
    </source>
</evidence>
<keyword evidence="4 6" id="KW-1133">Transmembrane helix</keyword>
<keyword evidence="3 6" id="KW-0812">Transmembrane</keyword>
<feature type="transmembrane region" description="Helical" evidence="6">
    <location>
        <begin position="91"/>
        <end position="110"/>
    </location>
</feature>
<keyword evidence="2" id="KW-1003">Cell membrane</keyword>
<evidence type="ECO:0000256" key="2">
    <source>
        <dbReference type="ARBA" id="ARBA00022475"/>
    </source>
</evidence>
<feature type="transmembrane region" description="Helical" evidence="6">
    <location>
        <begin position="282"/>
        <end position="307"/>
    </location>
</feature>
<dbReference type="RefSeq" id="WP_191829347.1">
    <property type="nucleotide sequence ID" value="NZ_JACYHB010000009.1"/>
</dbReference>
<feature type="transmembrane region" description="Helical" evidence="6">
    <location>
        <begin position="322"/>
        <end position="342"/>
    </location>
</feature>
<comment type="subcellular location">
    <subcellularLocation>
        <location evidence="1">Cell membrane</location>
        <topology evidence="1">Multi-pass membrane protein</topology>
    </subcellularLocation>
</comment>
<dbReference type="AlphaFoldDB" id="A0A927J0S3"/>
<proteinExistence type="predicted"/>
<evidence type="ECO:0000313" key="7">
    <source>
        <dbReference type="EMBL" id="MBD8079766.1"/>
    </source>
</evidence>
<dbReference type="EMBL" id="JACYHB010000009">
    <property type="protein sequence ID" value="MBD8079766.1"/>
    <property type="molecule type" value="Genomic_DNA"/>
</dbReference>
<dbReference type="PANTHER" id="PTHR30250:SF11">
    <property type="entry name" value="O-ANTIGEN TRANSPORTER-RELATED"/>
    <property type="match status" value="1"/>
</dbReference>
<evidence type="ECO:0000313" key="8">
    <source>
        <dbReference type="Proteomes" id="UP000610846"/>
    </source>
</evidence>
<dbReference type="PANTHER" id="PTHR30250">
    <property type="entry name" value="PST FAMILY PREDICTED COLANIC ACID TRANSPORTER"/>
    <property type="match status" value="1"/>
</dbReference>
<reference evidence="7" key="1">
    <citation type="journal article" date="2018" name="Curr. Microbiol.">
        <title>Cellulosimicrobium arenosum sp. nov., Isolated from Marine Sediment Sand.</title>
        <authorList>
            <person name="Oh M."/>
            <person name="Kim J.H."/>
            <person name="Yoon J.H."/>
            <person name="Schumann P."/>
            <person name="Kim W."/>
        </authorList>
    </citation>
    <scope>NUCLEOTIDE SEQUENCE</scope>
    <source>
        <strain evidence="7">KCTC 49039</strain>
    </source>
</reference>
<accession>A0A927J0S3</accession>
<comment type="caution">
    <text evidence="7">The sequence shown here is derived from an EMBL/GenBank/DDBJ whole genome shotgun (WGS) entry which is preliminary data.</text>
</comment>
<reference evidence="7" key="2">
    <citation type="submission" date="2020-09" db="EMBL/GenBank/DDBJ databases">
        <authorList>
            <person name="Yu Y."/>
        </authorList>
    </citation>
    <scope>NUCLEOTIDE SEQUENCE</scope>
    <source>
        <strain evidence="7">KCTC 49039</strain>
    </source>
</reference>
<feature type="transmembrane region" description="Helical" evidence="6">
    <location>
        <begin position="155"/>
        <end position="181"/>
    </location>
</feature>
<evidence type="ECO:0000256" key="4">
    <source>
        <dbReference type="ARBA" id="ARBA00022989"/>
    </source>
</evidence>
<keyword evidence="5 6" id="KW-0472">Membrane</keyword>
<feature type="transmembrane region" description="Helical" evidence="6">
    <location>
        <begin position="380"/>
        <end position="400"/>
    </location>
</feature>
<name>A0A927J0S3_9MICO</name>
<feature type="transmembrane region" description="Helical" evidence="6">
    <location>
        <begin position="354"/>
        <end position="374"/>
    </location>
</feature>
<evidence type="ECO:0000256" key="6">
    <source>
        <dbReference type="SAM" id="Phobius"/>
    </source>
</evidence>
<feature type="transmembrane region" description="Helical" evidence="6">
    <location>
        <begin position="48"/>
        <end position="70"/>
    </location>
</feature>
<evidence type="ECO:0000256" key="3">
    <source>
        <dbReference type="ARBA" id="ARBA00022692"/>
    </source>
</evidence>
<protein>
    <submittedName>
        <fullName evidence="7">Lipopolysaccharide biosynthesis protein</fullName>
    </submittedName>
</protein>
<organism evidence="7 8">
    <name type="scientific">Cellulosimicrobium arenosum</name>
    <dbReference type="NCBI Taxonomy" id="2708133"/>
    <lineage>
        <taxon>Bacteria</taxon>
        <taxon>Bacillati</taxon>
        <taxon>Actinomycetota</taxon>
        <taxon>Actinomycetes</taxon>
        <taxon>Micrococcales</taxon>
        <taxon>Promicromonosporaceae</taxon>
        <taxon>Cellulosimicrobium</taxon>
    </lineage>
</organism>
<keyword evidence="8" id="KW-1185">Reference proteome</keyword>
<gene>
    <name evidence="7" type="ORF">IF651_11935</name>
</gene>
<dbReference type="GO" id="GO:0005886">
    <property type="term" value="C:plasma membrane"/>
    <property type="evidence" value="ECO:0007669"/>
    <property type="project" value="UniProtKB-SubCell"/>
</dbReference>
<evidence type="ECO:0000256" key="1">
    <source>
        <dbReference type="ARBA" id="ARBA00004651"/>
    </source>
</evidence>
<dbReference type="InterPro" id="IPR050833">
    <property type="entry name" value="Poly_Biosynth_Transport"/>
</dbReference>